<evidence type="ECO:0000256" key="1">
    <source>
        <dbReference type="SAM" id="MobiDB-lite"/>
    </source>
</evidence>
<feature type="compositionally biased region" description="Basic and acidic residues" evidence="1">
    <location>
        <begin position="104"/>
        <end position="114"/>
    </location>
</feature>
<dbReference type="InterPro" id="IPR058448">
    <property type="entry name" value="DUF8135"/>
</dbReference>
<dbReference type="Pfam" id="PF26456">
    <property type="entry name" value="DUF8135"/>
    <property type="match status" value="1"/>
</dbReference>
<feature type="compositionally biased region" description="Acidic residues" evidence="1">
    <location>
        <begin position="19"/>
        <end position="32"/>
    </location>
</feature>
<feature type="compositionally biased region" description="Acidic residues" evidence="1">
    <location>
        <begin position="42"/>
        <end position="76"/>
    </location>
</feature>
<evidence type="ECO:0000313" key="4">
    <source>
        <dbReference type="Proteomes" id="UP000215731"/>
    </source>
</evidence>
<feature type="region of interest" description="Disordered" evidence="1">
    <location>
        <begin position="1"/>
        <end position="191"/>
    </location>
</feature>
<dbReference type="EMBL" id="NHOZ01000127">
    <property type="protein sequence ID" value="OYR61361.1"/>
    <property type="molecule type" value="Genomic_DNA"/>
</dbReference>
<feature type="compositionally biased region" description="Acidic residues" evidence="1">
    <location>
        <begin position="141"/>
        <end position="154"/>
    </location>
</feature>
<dbReference type="RefSeq" id="WP_094553456.1">
    <property type="nucleotide sequence ID" value="NZ_JAQLUB010000003.1"/>
</dbReference>
<protein>
    <recommendedName>
        <fullName evidence="2">DUF8135 domain-containing protein</fullName>
    </recommendedName>
</protein>
<comment type="caution">
    <text evidence="3">The sequence shown here is derived from an EMBL/GenBank/DDBJ whole genome shotgun (WGS) entry which is preliminary data.</text>
</comment>
<proteinExistence type="predicted"/>
<accession>A0A256IXT5</accession>
<dbReference type="Proteomes" id="UP000215731">
    <property type="component" value="Unassembled WGS sequence"/>
</dbReference>
<sequence length="249" mass="25667">MSDDDRSDGDRSDGADDRSDGDDDRSDGDGAPEGDPFGGGLFDDEPTDEVDEAFDAPDRDEADEAFGAPDGDETDDPFAALGGGTEGSAGPVTGSDGDATGGAPREDPEPRAPGDDPFADLDTDGTAADEDPFESMGTGEVGEEDVWEALDEEASVGTDATAFDDLGADGEVGGAATRSPGPTSDAGRAGDEHVVDKRSYCQRCPHFTAPPETACAHEGTEIVESVDFSQFRVRNCPMIDADDPAFDGE</sequence>
<dbReference type="AlphaFoldDB" id="A0A256IXT5"/>
<gene>
    <name evidence="3" type="ORF">DJ80_13475</name>
</gene>
<evidence type="ECO:0000259" key="2">
    <source>
        <dbReference type="Pfam" id="PF26456"/>
    </source>
</evidence>
<evidence type="ECO:0000313" key="3">
    <source>
        <dbReference type="EMBL" id="OYR61361.1"/>
    </source>
</evidence>
<feature type="compositionally biased region" description="Basic and acidic residues" evidence="1">
    <location>
        <begin position="8"/>
        <end position="18"/>
    </location>
</feature>
<name>A0A256IXT5_HALEZ</name>
<organism evidence="3 4">
    <name type="scientific">Halorubrum ezzemoulense</name>
    <name type="common">Halorubrum chaoviator</name>
    <dbReference type="NCBI Taxonomy" id="337243"/>
    <lineage>
        <taxon>Archaea</taxon>
        <taxon>Methanobacteriati</taxon>
        <taxon>Methanobacteriota</taxon>
        <taxon>Stenosarchaea group</taxon>
        <taxon>Halobacteria</taxon>
        <taxon>Halobacteriales</taxon>
        <taxon>Haloferacaceae</taxon>
        <taxon>Halorubrum</taxon>
    </lineage>
</organism>
<feature type="compositionally biased region" description="Acidic residues" evidence="1">
    <location>
        <begin position="117"/>
        <end position="133"/>
    </location>
</feature>
<feature type="domain" description="DUF8135" evidence="2">
    <location>
        <begin position="193"/>
        <end position="242"/>
    </location>
</feature>
<reference evidence="3 4" key="1">
    <citation type="journal article" date="2014" name="Front. Microbiol.">
        <title>Population and genomic analysis of the genus Halorubrum.</title>
        <authorList>
            <person name="Fullmer M.S."/>
            <person name="Soucy S.M."/>
            <person name="Swithers K.S."/>
            <person name="Makkay A.M."/>
            <person name="Wheeler R."/>
            <person name="Ventosa A."/>
            <person name="Gogarten J.P."/>
            <person name="Papke R.T."/>
        </authorList>
    </citation>
    <scope>NUCLEOTIDE SEQUENCE [LARGE SCALE GENOMIC DNA]</scope>
    <source>
        <strain evidence="3 4">Ga36</strain>
    </source>
</reference>